<reference evidence="2" key="1">
    <citation type="submission" date="2022-07" db="EMBL/GenBank/DDBJ databases">
        <title>Fungi with potential for degradation of polypropylene.</title>
        <authorList>
            <person name="Gostincar C."/>
        </authorList>
    </citation>
    <scope>NUCLEOTIDE SEQUENCE</scope>
    <source>
        <strain evidence="2">EXF-13308</strain>
    </source>
</reference>
<evidence type="ECO:0000256" key="1">
    <source>
        <dbReference type="SAM" id="MobiDB-lite"/>
    </source>
</evidence>
<evidence type="ECO:0000313" key="3">
    <source>
        <dbReference type="Proteomes" id="UP001174694"/>
    </source>
</evidence>
<name>A0AA38R7K9_9PEZI</name>
<evidence type="ECO:0000313" key="2">
    <source>
        <dbReference type="EMBL" id="KAJ9137532.1"/>
    </source>
</evidence>
<feature type="region of interest" description="Disordered" evidence="1">
    <location>
        <begin position="15"/>
        <end position="38"/>
    </location>
</feature>
<feature type="compositionally biased region" description="Basic and acidic residues" evidence="1">
    <location>
        <begin position="15"/>
        <end position="25"/>
    </location>
</feature>
<sequence>MRVLAVRELVSIETREAERSPRDLAESLGSESSASKGAKGELRLAWLWAEGWREQLRKSGDVVEKCRWEWRWEDMIRKPNSVPVIVARVPGVSALKGKEKWPRSSGARKSVHWA</sequence>
<organism evidence="2 3">
    <name type="scientific">Pleurostoma richardsiae</name>
    <dbReference type="NCBI Taxonomy" id="41990"/>
    <lineage>
        <taxon>Eukaryota</taxon>
        <taxon>Fungi</taxon>
        <taxon>Dikarya</taxon>
        <taxon>Ascomycota</taxon>
        <taxon>Pezizomycotina</taxon>
        <taxon>Sordariomycetes</taxon>
        <taxon>Sordariomycetidae</taxon>
        <taxon>Calosphaeriales</taxon>
        <taxon>Pleurostomataceae</taxon>
        <taxon>Pleurostoma</taxon>
    </lineage>
</organism>
<proteinExistence type="predicted"/>
<gene>
    <name evidence="2" type="ORF">NKR23_g9113</name>
</gene>
<dbReference type="EMBL" id="JANBVO010000034">
    <property type="protein sequence ID" value="KAJ9137532.1"/>
    <property type="molecule type" value="Genomic_DNA"/>
</dbReference>
<keyword evidence="3" id="KW-1185">Reference proteome</keyword>
<accession>A0AA38R7K9</accession>
<dbReference type="Proteomes" id="UP001174694">
    <property type="component" value="Unassembled WGS sequence"/>
</dbReference>
<comment type="caution">
    <text evidence="2">The sequence shown here is derived from an EMBL/GenBank/DDBJ whole genome shotgun (WGS) entry which is preliminary data.</text>
</comment>
<dbReference type="AlphaFoldDB" id="A0AA38R7K9"/>
<protein>
    <submittedName>
        <fullName evidence="2">Uncharacterized protein</fullName>
    </submittedName>
</protein>
<feature type="compositionally biased region" description="Low complexity" evidence="1">
    <location>
        <begin position="26"/>
        <end position="37"/>
    </location>
</feature>